<dbReference type="EMBL" id="CP064782">
    <property type="protein sequence ID" value="QWT48731.1"/>
    <property type="molecule type" value="Genomic_DNA"/>
</dbReference>
<keyword evidence="7" id="KW-1185">Reference proteome</keyword>
<dbReference type="InterPro" id="IPR006314">
    <property type="entry name" value="Dyp_peroxidase"/>
</dbReference>
<dbReference type="InterPro" id="IPR048328">
    <property type="entry name" value="Dyp_perox_C"/>
</dbReference>
<keyword evidence="6" id="KW-0575">Peroxidase</keyword>
<dbReference type="PANTHER" id="PTHR30521:SF0">
    <property type="entry name" value="DYP-TYPE PEROXIDASE FAMILY PROTEIN"/>
    <property type="match status" value="1"/>
</dbReference>
<evidence type="ECO:0000256" key="4">
    <source>
        <dbReference type="SAM" id="MobiDB-lite"/>
    </source>
</evidence>
<dbReference type="Pfam" id="PF20628">
    <property type="entry name" value="Dyp_perox_C"/>
    <property type="match status" value="1"/>
</dbReference>
<sequence length="296" mass="32134">MSNVALSSHSQPYILAPLAAHGRSLSFRLKAEADPRAALSRLAREWQPAWGVVGLGAPLVAALGHSLPGLRPFPALAGAGVTVPSTQQALWVLLLGKERSALFDRAQALQTWLAEAFELEDGLDTFQYAGGRDLTGYEDGTENPKEEAAVAAALVPEGALAASSYVAVQRWSHDLVHFQSHSAPERDNLIGRRQEDNEELEDAPESAHVKRSAQESYSPEAFMVRRSMPWATAREQGLEFIAYGHSLEAFEQVLTRMVGLEDGVVDGLFRFSRPVTGGYYWCPPLVGEGLDLSAVL</sequence>
<evidence type="ECO:0000256" key="1">
    <source>
        <dbReference type="ARBA" id="ARBA00022723"/>
    </source>
</evidence>
<dbReference type="RefSeq" id="WP_216128473.1">
    <property type="nucleotide sequence ID" value="NZ_CP064782.1"/>
</dbReference>
<dbReference type="NCBIfam" id="TIGR01413">
    <property type="entry name" value="Dyp_perox_fam"/>
    <property type="match status" value="1"/>
</dbReference>
<dbReference type="GO" id="GO:0005829">
    <property type="term" value="C:cytosol"/>
    <property type="evidence" value="ECO:0007669"/>
    <property type="project" value="TreeGrafter"/>
</dbReference>
<evidence type="ECO:0000259" key="5">
    <source>
        <dbReference type="Pfam" id="PF20628"/>
    </source>
</evidence>
<name>A0A975SMC8_9RHOO</name>
<evidence type="ECO:0000313" key="7">
    <source>
        <dbReference type="Proteomes" id="UP000683428"/>
    </source>
</evidence>
<reference evidence="6" key="1">
    <citation type="submission" date="2020-11" db="EMBL/GenBank/DDBJ databases">
        <title>Azospira inquinata sp. nov.</title>
        <authorList>
            <person name="Moe W.M."/>
            <person name="Mikes M.C."/>
        </authorList>
    </citation>
    <scope>NUCLEOTIDE SEQUENCE</scope>
    <source>
        <strain evidence="6">Azo-3</strain>
    </source>
</reference>
<gene>
    <name evidence="6" type="ORF">Azoinq_12955</name>
</gene>
<feature type="region of interest" description="Disordered" evidence="4">
    <location>
        <begin position="186"/>
        <end position="214"/>
    </location>
</feature>
<dbReference type="GO" id="GO:0046872">
    <property type="term" value="F:metal ion binding"/>
    <property type="evidence" value="ECO:0007669"/>
    <property type="project" value="UniProtKB-KW"/>
</dbReference>
<organism evidence="6 7">
    <name type="scientific">Azospira inquinata</name>
    <dbReference type="NCBI Taxonomy" id="2785627"/>
    <lineage>
        <taxon>Bacteria</taxon>
        <taxon>Pseudomonadati</taxon>
        <taxon>Pseudomonadota</taxon>
        <taxon>Betaproteobacteria</taxon>
        <taxon>Rhodocyclales</taxon>
        <taxon>Rhodocyclaceae</taxon>
        <taxon>Azospira</taxon>
    </lineage>
</organism>
<dbReference type="GO" id="GO:0004601">
    <property type="term" value="F:peroxidase activity"/>
    <property type="evidence" value="ECO:0007669"/>
    <property type="project" value="UniProtKB-KW"/>
</dbReference>
<feature type="compositionally biased region" description="Basic and acidic residues" evidence="4">
    <location>
        <begin position="186"/>
        <end position="195"/>
    </location>
</feature>
<feature type="domain" description="Dyp-type peroxidase C-terminal" evidence="5">
    <location>
        <begin position="132"/>
        <end position="286"/>
    </location>
</feature>
<dbReference type="PROSITE" id="PS51404">
    <property type="entry name" value="DYP_PEROXIDASE"/>
    <property type="match status" value="1"/>
</dbReference>
<dbReference type="AlphaFoldDB" id="A0A975SMC8"/>
<evidence type="ECO:0000256" key="2">
    <source>
        <dbReference type="ARBA" id="ARBA00023002"/>
    </source>
</evidence>
<evidence type="ECO:0000313" key="6">
    <source>
        <dbReference type="EMBL" id="QWT48731.1"/>
    </source>
</evidence>
<dbReference type="PANTHER" id="PTHR30521">
    <property type="entry name" value="DEFERROCHELATASE/PEROXIDASE"/>
    <property type="match status" value="1"/>
</dbReference>
<dbReference type="GO" id="GO:0020037">
    <property type="term" value="F:heme binding"/>
    <property type="evidence" value="ECO:0007669"/>
    <property type="project" value="InterPro"/>
</dbReference>
<dbReference type="KEGG" id="aiq:Azoinq_12955"/>
<dbReference type="Proteomes" id="UP000683428">
    <property type="component" value="Chromosome"/>
</dbReference>
<protein>
    <submittedName>
        <fullName evidence="6">Dyp-type peroxidase</fullName>
    </submittedName>
</protein>
<evidence type="ECO:0000256" key="3">
    <source>
        <dbReference type="ARBA" id="ARBA00023004"/>
    </source>
</evidence>
<keyword evidence="2" id="KW-0560">Oxidoreductase</keyword>
<accession>A0A975SMC8</accession>
<proteinExistence type="predicted"/>
<keyword evidence="3" id="KW-0408">Iron</keyword>
<keyword evidence="1" id="KW-0479">Metal-binding</keyword>